<dbReference type="Gene3D" id="3.90.320.10">
    <property type="match status" value="1"/>
</dbReference>
<dbReference type="Proteomes" id="UP000218785">
    <property type="component" value="Chromosome"/>
</dbReference>
<keyword evidence="8 13" id="KW-0269">Exonuclease</keyword>
<evidence type="ECO:0000256" key="11">
    <source>
        <dbReference type="ARBA" id="ARBA00023118"/>
    </source>
</evidence>
<dbReference type="EMBL" id="AP018248">
    <property type="protein sequence ID" value="BAY99312.1"/>
    <property type="molecule type" value="Genomic_DNA"/>
</dbReference>
<reference evidence="15 16" key="1">
    <citation type="submission" date="2017-06" db="EMBL/GenBank/DDBJ databases">
        <title>Genome sequencing of cyanobaciteial culture collection at National Institute for Environmental Studies (NIES).</title>
        <authorList>
            <person name="Hirose Y."/>
            <person name="Shimura Y."/>
            <person name="Fujisawa T."/>
            <person name="Nakamura Y."/>
            <person name="Kawachi M."/>
        </authorList>
    </citation>
    <scope>NUCLEOTIDE SEQUENCE [LARGE SCALE GENOMIC DNA]</scope>
    <source>
        <strain evidence="15 16">NIES-37</strain>
    </source>
</reference>
<evidence type="ECO:0000256" key="13">
    <source>
        <dbReference type="RuleBase" id="RU365022"/>
    </source>
</evidence>
<dbReference type="Pfam" id="PF01930">
    <property type="entry name" value="Cas_Cas4"/>
    <property type="match status" value="1"/>
</dbReference>
<accession>A0A1Z4N0R3</accession>
<comment type="cofactor">
    <cofactor evidence="1">
        <name>[4Fe-4S] cluster</name>
        <dbReference type="ChEBI" id="CHEBI:49883"/>
    </cofactor>
</comment>
<evidence type="ECO:0000256" key="7">
    <source>
        <dbReference type="ARBA" id="ARBA00022801"/>
    </source>
</evidence>
<evidence type="ECO:0000256" key="5">
    <source>
        <dbReference type="ARBA" id="ARBA00022722"/>
    </source>
</evidence>
<organism evidence="15 16">
    <name type="scientific">Tolypothrix tenuis PCC 7101</name>
    <dbReference type="NCBI Taxonomy" id="231146"/>
    <lineage>
        <taxon>Bacteria</taxon>
        <taxon>Bacillati</taxon>
        <taxon>Cyanobacteriota</taxon>
        <taxon>Cyanophyceae</taxon>
        <taxon>Nostocales</taxon>
        <taxon>Tolypothrichaceae</taxon>
        <taxon>Tolypothrix</taxon>
    </lineage>
</organism>
<dbReference type="InterPro" id="IPR013343">
    <property type="entry name" value="CRISPR-assoc_prot_Cas4"/>
</dbReference>
<sequence>MNEIDYIPIAALNQYVYCAHRCWRMFCAGEFIDNQYTIEGTSLHERVHTVGEGQREDTWQIRAIWLKSDKYKLIGKSDLVESENGTYYPIEYKRGRKGEWDNDEMQVCAQALCLEEMTGKSISTGYIYYAHSHQRQLVEITPQLRQSAIAIIEAVQELLLTGAIPIPIKTKRCDGCSLYASCVPQATDKVKRYQESN</sequence>
<evidence type="ECO:0000256" key="9">
    <source>
        <dbReference type="ARBA" id="ARBA00023004"/>
    </source>
</evidence>
<keyword evidence="6 13" id="KW-0479">Metal-binding</keyword>
<evidence type="ECO:0000313" key="15">
    <source>
        <dbReference type="EMBL" id="BAY99312.1"/>
    </source>
</evidence>
<evidence type="ECO:0000256" key="10">
    <source>
        <dbReference type="ARBA" id="ARBA00023014"/>
    </source>
</evidence>
<dbReference type="RefSeq" id="WP_096577335.1">
    <property type="nucleotide sequence ID" value="NZ_CAWNJS010000001.1"/>
</dbReference>
<protein>
    <recommendedName>
        <fullName evidence="4 13">CRISPR-associated exonuclease Cas4</fullName>
        <ecNumber evidence="3 13">3.1.12.1</ecNumber>
    </recommendedName>
</protein>
<keyword evidence="16" id="KW-1185">Reference proteome</keyword>
<evidence type="ECO:0000256" key="1">
    <source>
        <dbReference type="ARBA" id="ARBA00001966"/>
    </source>
</evidence>
<dbReference type="InterPro" id="IPR022765">
    <property type="entry name" value="Dna2/Cas4_DUF83"/>
</dbReference>
<comment type="cofactor">
    <cofactor evidence="13">
        <name>Mg(2+)</name>
        <dbReference type="ChEBI" id="CHEBI:18420"/>
    </cofactor>
    <cofactor evidence="13">
        <name>Mn(2+)</name>
        <dbReference type="ChEBI" id="CHEBI:29035"/>
    </cofactor>
    <text evidence="13">Mg(2+) or Mn(2+) required for ssDNA cleavage activity.</text>
</comment>
<dbReference type="InterPro" id="IPR011604">
    <property type="entry name" value="PDDEXK-like_dom_sf"/>
</dbReference>
<dbReference type="GO" id="GO:0051607">
    <property type="term" value="P:defense response to virus"/>
    <property type="evidence" value="ECO:0007669"/>
    <property type="project" value="UniProtKB-KW"/>
</dbReference>
<dbReference type="NCBIfam" id="TIGR00372">
    <property type="entry name" value="cas4"/>
    <property type="match status" value="1"/>
</dbReference>
<keyword evidence="11 13" id="KW-0051">Antiviral defense</keyword>
<evidence type="ECO:0000259" key="14">
    <source>
        <dbReference type="Pfam" id="PF01930"/>
    </source>
</evidence>
<name>A0A1Z4N0R3_9CYAN</name>
<dbReference type="GO" id="GO:0051536">
    <property type="term" value="F:iron-sulfur cluster binding"/>
    <property type="evidence" value="ECO:0007669"/>
    <property type="project" value="UniProtKB-KW"/>
</dbReference>
<evidence type="ECO:0000313" key="16">
    <source>
        <dbReference type="Proteomes" id="UP000218785"/>
    </source>
</evidence>
<dbReference type="InterPro" id="IPR051827">
    <property type="entry name" value="Cas4_exonuclease"/>
</dbReference>
<proteinExistence type="inferred from homology"/>
<keyword evidence="12 13" id="KW-0464">Manganese</keyword>
<evidence type="ECO:0000256" key="12">
    <source>
        <dbReference type="ARBA" id="ARBA00023211"/>
    </source>
</evidence>
<keyword evidence="7 13" id="KW-0378">Hydrolase</keyword>
<comment type="function">
    <text evidence="13">CRISPR (clustered regularly interspaced short palindromic repeat) is an adaptive immune system that provides protection against mobile genetic elements (viruses, transposable elements and conjugative plasmids). CRISPR clusters contain sequences complementary to antecedent mobile elements and target invading nucleic acids. CRISPR clusters are transcribed and processed into CRISPR RNA (crRNA).</text>
</comment>
<dbReference type="GO" id="GO:0046872">
    <property type="term" value="F:metal ion binding"/>
    <property type="evidence" value="ECO:0007669"/>
    <property type="project" value="UniProtKB-KW"/>
</dbReference>
<evidence type="ECO:0000256" key="8">
    <source>
        <dbReference type="ARBA" id="ARBA00022839"/>
    </source>
</evidence>
<keyword evidence="10 13" id="KW-0411">Iron-sulfur</keyword>
<evidence type="ECO:0000256" key="2">
    <source>
        <dbReference type="ARBA" id="ARBA00009189"/>
    </source>
</evidence>
<dbReference type="KEGG" id="ttq:NIES37_32910"/>
<evidence type="ECO:0000256" key="3">
    <source>
        <dbReference type="ARBA" id="ARBA00012768"/>
    </source>
</evidence>
<feature type="domain" description="DUF83" evidence="14">
    <location>
        <begin position="11"/>
        <end position="183"/>
    </location>
</feature>
<dbReference type="PANTHER" id="PTHR36531">
    <property type="entry name" value="CRISPR-ASSOCIATED EXONUCLEASE CAS4"/>
    <property type="match status" value="1"/>
</dbReference>
<comment type="cofactor">
    <cofactor evidence="13">
        <name>iron-sulfur cluster</name>
        <dbReference type="ChEBI" id="CHEBI:30408"/>
    </cofactor>
</comment>
<evidence type="ECO:0000256" key="4">
    <source>
        <dbReference type="ARBA" id="ARBA00020049"/>
    </source>
</evidence>
<dbReference type="EC" id="3.1.12.1" evidence="3 13"/>
<dbReference type="CDD" id="cd09637">
    <property type="entry name" value="Cas4_I-A_I-B_I-C_I-D_II-B"/>
    <property type="match status" value="1"/>
</dbReference>
<dbReference type="GO" id="GO:0004527">
    <property type="term" value="F:exonuclease activity"/>
    <property type="evidence" value="ECO:0007669"/>
    <property type="project" value="UniProtKB-KW"/>
</dbReference>
<gene>
    <name evidence="15" type="ORF">NIES37_32910</name>
</gene>
<keyword evidence="5 13" id="KW-0540">Nuclease</keyword>
<dbReference type="AlphaFoldDB" id="A0A1Z4N0R3"/>
<comment type="similarity">
    <text evidence="2 13">Belongs to the CRISPR-associated exonuclease Cas4 family.</text>
</comment>
<dbReference type="PANTHER" id="PTHR36531:SF6">
    <property type="entry name" value="DNA REPLICATION ATP-DEPENDENT HELICASE_NUCLEASE DNA2"/>
    <property type="match status" value="1"/>
</dbReference>
<evidence type="ECO:0000256" key="6">
    <source>
        <dbReference type="ARBA" id="ARBA00022723"/>
    </source>
</evidence>
<keyword evidence="9 13" id="KW-0408">Iron</keyword>